<organism evidence="2">
    <name type="scientific">Siphoviridae sp. ct47y1</name>
    <dbReference type="NCBI Taxonomy" id="2827775"/>
    <lineage>
        <taxon>Viruses</taxon>
        <taxon>Duplodnaviria</taxon>
        <taxon>Heunggongvirae</taxon>
        <taxon>Uroviricota</taxon>
        <taxon>Caudoviricetes</taxon>
    </lineage>
</organism>
<keyword evidence="1" id="KW-1133">Transmembrane helix</keyword>
<reference evidence="2" key="1">
    <citation type="journal article" date="2021" name="Proc. Natl. Acad. Sci. U.S.A.">
        <title>A Catalog of Tens of Thousands of Viruses from Human Metagenomes Reveals Hidden Associations with Chronic Diseases.</title>
        <authorList>
            <person name="Tisza M.J."/>
            <person name="Buck C.B."/>
        </authorList>
    </citation>
    <scope>NUCLEOTIDE SEQUENCE</scope>
    <source>
        <strain evidence="2">Ct47y1</strain>
    </source>
</reference>
<evidence type="ECO:0000313" key="2">
    <source>
        <dbReference type="EMBL" id="DAF59826.1"/>
    </source>
</evidence>
<sequence length="30" mass="3516">MLCTLIQNKIVMSKTTIYYLFLVAMYMLLG</sequence>
<proteinExistence type="predicted"/>
<keyword evidence="1" id="KW-0812">Transmembrane</keyword>
<evidence type="ECO:0000256" key="1">
    <source>
        <dbReference type="SAM" id="Phobius"/>
    </source>
</evidence>
<protein>
    <submittedName>
        <fullName evidence="2">Uncharacterized protein</fullName>
    </submittedName>
</protein>
<keyword evidence="1" id="KW-0472">Membrane</keyword>
<feature type="transmembrane region" description="Helical" evidence="1">
    <location>
        <begin position="12"/>
        <end position="29"/>
    </location>
</feature>
<accession>A0A8S5TAP8</accession>
<name>A0A8S5TAP8_9CAUD</name>
<dbReference type="EMBL" id="BK032777">
    <property type="protein sequence ID" value="DAF59826.1"/>
    <property type="molecule type" value="Genomic_DNA"/>
</dbReference>